<comment type="subcellular location">
    <subcellularLocation>
        <location evidence="10">Cell membrane</location>
    </subcellularLocation>
    <subcellularLocation>
        <location evidence="1">Membrane</location>
        <topology evidence="1">Multi-pass membrane protein</topology>
    </subcellularLocation>
</comment>
<dbReference type="SUPFAM" id="SSF81665">
    <property type="entry name" value="Calcium ATPase, transmembrane domain M"/>
    <property type="match status" value="1"/>
</dbReference>
<reference evidence="12" key="1">
    <citation type="submission" date="2018-09" db="EMBL/GenBank/DDBJ databases">
        <authorList>
            <person name="Livingstone P.G."/>
            <person name="Whitworth D.E."/>
        </authorList>
    </citation>
    <scope>NUCLEOTIDE SEQUENCE [LARGE SCALE GENOMIC DNA]</scope>
    <source>
        <strain evidence="12">CA054A</strain>
    </source>
</reference>
<dbReference type="SFLD" id="SFLDG00002">
    <property type="entry name" value="C1.7:_P-type_atpase_like"/>
    <property type="match status" value="1"/>
</dbReference>
<evidence type="ECO:0000256" key="7">
    <source>
        <dbReference type="ARBA" id="ARBA00022967"/>
    </source>
</evidence>
<dbReference type="Gene3D" id="3.40.1110.10">
    <property type="entry name" value="Calcium-transporting ATPase, cytoplasmic domain N"/>
    <property type="match status" value="1"/>
</dbReference>
<dbReference type="InterPro" id="IPR018303">
    <property type="entry name" value="ATPase_P-typ_P_site"/>
</dbReference>
<dbReference type="EMBL" id="RAVZ01000268">
    <property type="protein sequence ID" value="RKG78199.1"/>
    <property type="molecule type" value="Genomic_DNA"/>
</dbReference>
<dbReference type="AlphaFoldDB" id="A0A3A8I3X6"/>
<comment type="caution">
    <text evidence="11">The sequence shown here is derived from an EMBL/GenBank/DDBJ whole genome shotgun (WGS) entry which is preliminary data.</text>
</comment>
<dbReference type="GO" id="GO:0005886">
    <property type="term" value="C:plasma membrane"/>
    <property type="evidence" value="ECO:0007669"/>
    <property type="project" value="UniProtKB-SubCell"/>
</dbReference>
<dbReference type="NCBIfam" id="TIGR01525">
    <property type="entry name" value="ATPase-IB_hvy"/>
    <property type="match status" value="1"/>
</dbReference>
<evidence type="ECO:0000256" key="8">
    <source>
        <dbReference type="ARBA" id="ARBA00022989"/>
    </source>
</evidence>
<dbReference type="PANTHER" id="PTHR43520">
    <property type="entry name" value="ATP7, ISOFORM B"/>
    <property type="match status" value="1"/>
</dbReference>
<keyword evidence="9 10" id="KW-0472">Membrane</keyword>
<evidence type="ECO:0000313" key="12">
    <source>
        <dbReference type="Proteomes" id="UP000268094"/>
    </source>
</evidence>
<organism evidence="11 12">
    <name type="scientific">Corallococcus terminator</name>
    <dbReference type="NCBI Taxonomy" id="2316733"/>
    <lineage>
        <taxon>Bacteria</taxon>
        <taxon>Pseudomonadati</taxon>
        <taxon>Myxococcota</taxon>
        <taxon>Myxococcia</taxon>
        <taxon>Myxococcales</taxon>
        <taxon>Cystobacterineae</taxon>
        <taxon>Myxococcaceae</taxon>
        <taxon>Corallococcus</taxon>
    </lineage>
</organism>
<dbReference type="GO" id="GO:0016887">
    <property type="term" value="F:ATP hydrolysis activity"/>
    <property type="evidence" value="ECO:0007669"/>
    <property type="project" value="InterPro"/>
</dbReference>
<dbReference type="InterPro" id="IPR001757">
    <property type="entry name" value="P_typ_ATPase"/>
</dbReference>
<sequence length="381" mass="39435">VWAVWGPEPRLAHALVNAVAVLIIACPCALGLATPMSVMVGTGQGARMGVLIRDAAALERMAAVDTLVVDKTGTLTEGKPRLVSVEPVPGQDATVLLRRAASLERGSEHPLAAALVAGARERGISLVGVEDFQSLPGQGVRGRVDGHDIALGNAALMRTLGVPVDALTERAEVLRQEGQTVVLVSVDGRVASLLGVEDPVKASTPEALALLRSEGLRVVMLTGDSPTTAHAVARRLGITEVIAGVQPDAKGDAVKHLQSQGRVVAMAGDGVNDAPALARADVGIAMGTGTDIAMESAGVTLVKGDLRGISRARRLSQGVLRNIRQNLFFAFIYNLLGVPLAAGVLYPVFGLLLSPLFASAAMSLSSVSVIANALRLRRLKA</sequence>
<keyword evidence="7" id="KW-1278">Translocase</keyword>
<dbReference type="InterPro" id="IPR036412">
    <property type="entry name" value="HAD-like_sf"/>
</dbReference>
<evidence type="ECO:0000256" key="1">
    <source>
        <dbReference type="ARBA" id="ARBA00004141"/>
    </source>
</evidence>
<dbReference type="SUPFAM" id="SSF56784">
    <property type="entry name" value="HAD-like"/>
    <property type="match status" value="1"/>
</dbReference>
<protein>
    <submittedName>
        <fullName evidence="11">Heavy metal translocating P-type ATPase</fullName>
    </submittedName>
</protein>
<keyword evidence="3 10" id="KW-0812">Transmembrane</keyword>
<dbReference type="InterPro" id="IPR023214">
    <property type="entry name" value="HAD_sf"/>
</dbReference>
<name>A0A3A8I3X6_9BACT</name>
<dbReference type="PRINTS" id="PR00119">
    <property type="entry name" value="CATATPASE"/>
</dbReference>
<evidence type="ECO:0000256" key="6">
    <source>
        <dbReference type="ARBA" id="ARBA00022840"/>
    </source>
</evidence>
<dbReference type="InterPro" id="IPR044492">
    <property type="entry name" value="P_typ_ATPase_HD_dom"/>
</dbReference>
<evidence type="ECO:0000256" key="4">
    <source>
        <dbReference type="ARBA" id="ARBA00022723"/>
    </source>
</evidence>
<keyword evidence="12" id="KW-1185">Reference proteome</keyword>
<keyword evidence="6 10" id="KW-0067">ATP-binding</keyword>
<comment type="similarity">
    <text evidence="2 10">Belongs to the cation transport ATPase (P-type) (TC 3.A.3) family. Type IB subfamily.</text>
</comment>
<evidence type="ECO:0000313" key="11">
    <source>
        <dbReference type="EMBL" id="RKG78199.1"/>
    </source>
</evidence>
<dbReference type="GO" id="GO:0043682">
    <property type="term" value="F:P-type divalent copper transporter activity"/>
    <property type="evidence" value="ECO:0007669"/>
    <property type="project" value="TreeGrafter"/>
</dbReference>
<dbReference type="InterPro" id="IPR027256">
    <property type="entry name" value="P-typ_ATPase_IB"/>
</dbReference>
<feature type="non-terminal residue" evidence="11">
    <location>
        <position position="1"/>
    </location>
</feature>
<dbReference type="Pfam" id="PF00702">
    <property type="entry name" value="Hydrolase"/>
    <property type="match status" value="1"/>
</dbReference>
<keyword evidence="10" id="KW-1003">Cell membrane</keyword>
<evidence type="ECO:0000256" key="9">
    <source>
        <dbReference type="ARBA" id="ARBA00023136"/>
    </source>
</evidence>
<keyword evidence="5 10" id="KW-0547">Nucleotide-binding</keyword>
<feature type="transmembrane region" description="Helical" evidence="10">
    <location>
        <begin position="12"/>
        <end position="33"/>
    </location>
</feature>
<dbReference type="Proteomes" id="UP000268094">
    <property type="component" value="Unassembled WGS sequence"/>
</dbReference>
<keyword evidence="8 10" id="KW-1133">Transmembrane helix</keyword>
<dbReference type="GO" id="GO:0005524">
    <property type="term" value="F:ATP binding"/>
    <property type="evidence" value="ECO:0007669"/>
    <property type="project" value="UniProtKB-UniRule"/>
</dbReference>
<proteinExistence type="inferred from homology"/>
<evidence type="ECO:0000256" key="10">
    <source>
        <dbReference type="RuleBase" id="RU362081"/>
    </source>
</evidence>
<feature type="transmembrane region" description="Helical" evidence="10">
    <location>
        <begin position="327"/>
        <end position="349"/>
    </location>
</feature>
<dbReference type="InterPro" id="IPR023299">
    <property type="entry name" value="ATPase_P-typ_cyto_dom_N"/>
</dbReference>
<dbReference type="RefSeq" id="WP_120544066.1">
    <property type="nucleotide sequence ID" value="NZ_RAVZ01000268.1"/>
</dbReference>
<dbReference type="OrthoDB" id="5496529at2"/>
<feature type="transmembrane region" description="Helical" evidence="10">
    <location>
        <begin position="355"/>
        <end position="374"/>
    </location>
</feature>
<evidence type="ECO:0000256" key="5">
    <source>
        <dbReference type="ARBA" id="ARBA00022741"/>
    </source>
</evidence>
<dbReference type="PROSITE" id="PS00154">
    <property type="entry name" value="ATPASE_E1_E2"/>
    <property type="match status" value="1"/>
</dbReference>
<dbReference type="GO" id="GO:0005507">
    <property type="term" value="F:copper ion binding"/>
    <property type="evidence" value="ECO:0007669"/>
    <property type="project" value="TreeGrafter"/>
</dbReference>
<dbReference type="Gene3D" id="1.20.1110.10">
    <property type="entry name" value="Calcium-transporting ATPase, transmembrane domain"/>
    <property type="match status" value="1"/>
</dbReference>
<dbReference type="SFLD" id="SFLDS00003">
    <property type="entry name" value="Haloacid_Dehalogenase"/>
    <property type="match status" value="1"/>
</dbReference>
<dbReference type="InterPro" id="IPR023298">
    <property type="entry name" value="ATPase_P-typ_TM_dom_sf"/>
</dbReference>
<dbReference type="GO" id="GO:0055070">
    <property type="term" value="P:copper ion homeostasis"/>
    <property type="evidence" value="ECO:0007669"/>
    <property type="project" value="TreeGrafter"/>
</dbReference>
<dbReference type="NCBIfam" id="TIGR01494">
    <property type="entry name" value="ATPase_P-type"/>
    <property type="match status" value="1"/>
</dbReference>
<comment type="caution">
    <text evidence="10">Lacks conserved residue(s) required for the propagation of feature annotation.</text>
</comment>
<dbReference type="PANTHER" id="PTHR43520:SF8">
    <property type="entry name" value="P-TYPE CU(+) TRANSPORTER"/>
    <property type="match status" value="1"/>
</dbReference>
<evidence type="ECO:0000256" key="3">
    <source>
        <dbReference type="ARBA" id="ARBA00022692"/>
    </source>
</evidence>
<gene>
    <name evidence="11" type="ORF">D7V88_30115</name>
</gene>
<dbReference type="Gene3D" id="3.40.50.1000">
    <property type="entry name" value="HAD superfamily/HAD-like"/>
    <property type="match status" value="1"/>
</dbReference>
<accession>A0A3A8I3X6</accession>
<dbReference type="SFLD" id="SFLDF00027">
    <property type="entry name" value="p-type_atpase"/>
    <property type="match status" value="1"/>
</dbReference>
<keyword evidence="4 10" id="KW-0479">Metal-binding</keyword>
<evidence type="ECO:0000256" key="2">
    <source>
        <dbReference type="ARBA" id="ARBA00006024"/>
    </source>
</evidence>